<keyword evidence="1" id="KW-0378">Hydrolase</keyword>
<sequence>MDFVAGLKDQPIYAILEPTKQAFMKALESRRSEIENHPQQTFQFGSTDRHKLDVFYPDPAAVSPDKPVPVLFFIYGGGFVSGDRKQAPPYDLGYTNVGVFFAKRGILTVIPDYRLFPNATYPGPVEDVRDALAWVLANAPTVTSSPASTLPPSTALSALFVHSHSAGSNHLASLYLSPALLPLDAPVRAATRGLVPGGGAYHFDFAKPGVLPPGVIDGYYGSEAAALAQMPLQLLADAPEELVKGLPELFVLKSENEPGVIEESNEVFVKALEGRLGRKVRYEVMKGHNHISPHWALLTGDGEEWAEDVAVWVKARV</sequence>
<name>A0A2G8SH23_9APHY</name>
<dbReference type="STRING" id="1077348.A0A2G8SH23"/>
<dbReference type="Pfam" id="PF20434">
    <property type="entry name" value="BD-FAE"/>
    <property type="match status" value="1"/>
</dbReference>
<evidence type="ECO:0000259" key="2">
    <source>
        <dbReference type="Pfam" id="PF20434"/>
    </source>
</evidence>
<evidence type="ECO:0000313" key="4">
    <source>
        <dbReference type="Proteomes" id="UP000230002"/>
    </source>
</evidence>
<organism evidence="3 4">
    <name type="scientific">Ganoderma sinense ZZ0214-1</name>
    <dbReference type="NCBI Taxonomy" id="1077348"/>
    <lineage>
        <taxon>Eukaryota</taxon>
        <taxon>Fungi</taxon>
        <taxon>Dikarya</taxon>
        <taxon>Basidiomycota</taxon>
        <taxon>Agaricomycotina</taxon>
        <taxon>Agaricomycetes</taxon>
        <taxon>Polyporales</taxon>
        <taxon>Polyporaceae</taxon>
        <taxon>Ganoderma</taxon>
    </lineage>
</organism>
<dbReference type="OrthoDB" id="433474at2759"/>
<dbReference type="AlphaFoldDB" id="A0A2G8SH23"/>
<accession>A0A2G8SH23</accession>
<keyword evidence="4" id="KW-1185">Reference proteome</keyword>
<evidence type="ECO:0000256" key="1">
    <source>
        <dbReference type="ARBA" id="ARBA00022801"/>
    </source>
</evidence>
<dbReference type="SUPFAM" id="SSF53474">
    <property type="entry name" value="alpha/beta-Hydrolases"/>
    <property type="match status" value="1"/>
</dbReference>
<dbReference type="Proteomes" id="UP000230002">
    <property type="component" value="Unassembled WGS sequence"/>
</dbReference>
<protein>
    <recommendedName>
        <fullName evidence="2">BD-FAE-like domain-containing protein</fullName>
    </recommendedName>
</protein>
<comment type="caution">
    <text evidence="3">The sequence shown here is derived from an EMBL/GenBank/DDBJ whole genome shotgun (WGS) entry which is preliminary data.</text>
</comment>
<feature type="domain" description="BD-FAE-like" evidence="2">
    <location>
        <begin position="64"/>
        <end position="141"/>
    </location>
</feature>
<evidence type="ECO:0000313" key="3">
    <source>
        <dbReference type="EMBL" id="PIL33074.1"/>
    </source>
</evidence>
<dbReference type="InterPro" id="IPR029058">
    <property type="entry name" value="AB_hydrolase_fold"/>
</dbReference>
<dbReference type="PANTHER" id="PTHR48081">
    <property type="entry name" value="AB HYDROLASE SUPERFAMILY PROTEIN C4A8.06C"/>
    <property type="match status" value="1"/>
</dbReference>
<dbReference type="EMBL" id="AYKW01000008">
    <property type="protein sequence ID" value="PIL33074.1"/>
    <property type="molecule type" value="Genomic_DNA"/>
</dbReference>
<dbReference type="InterPro" id="IPR049492">
    <property type="entry name" value="BD-FAE-like_dom"/>
</dbReference>
<gene>
    <name evidence="3" type="ORF">GSI_04523</name>
</gene>
<dbReference type="GO" id="GO:0016787">
    <property type="term" value="F:hydrolase activity"/>
    <property type="evidence" value="ECO:0007669"/>
    <property type="project" value="UniProtKB-KW"/>
</dbReference>
<reference evidence="3 4" key="1">
    <citation type="journal article" date="2015" name="Sci. Rep.">
        <title>Chromosome-level genome map provides insights into diverse defense mechanisms in the medicinal fungus Ganoderma sinense.</title>
        <authorList>
            <person name="Zhu Y."/>
            <person name="Xu J."/>
            <person name="Sun C."/>
            <person name="Zhou S."/>
            <person name="Xu H."/>
            <person name="Nelson D.R."/>
            <person name="Qian J."/>
            <person name="Song J."/>
            <person name="Luo H."/>
            <person name="Xiang L."/>
            <person name="Li Y."/>
            <person name="Xu Z."/>
            <person name="Ji A."/>
            <person name="Wang L."/>
            <person name="Lu S."/>
            <person name="Hayward A."/>
            <person name="Sun W."/>
            <person name="Li X."/>
            <person name="Schwartz D.C."/>
            <person name="Wang Y."/>
            <person name="Chen S."/>
        </authorList>
    </citation>
    <scope>NUCLEOTIDE SEQUENCE [LARGE SCALE GENOMIC DNA]</scope>
    <source>
        <strain evidence="3 4">ZZ0214-1</strain>
    </source>
</reference>
<dbReference type="Gene3D" id="3.40.50.1820">
    <property type="entry name" value="alpha/beta hydrolase"/>
    <property type="match status" value="1"/>
</dbReference>
<proteinExistence type="predicted"/>
<dbReference type="InterPro" id="IPR050300">
    <property type="entry name" value="GDXG_lipolytic_enzyme"/>
</dbReference>